<dbReference type="PANTHER" id="PTHR35525">
    <property type="entry name" value="BLL6575 PROTEIN"/>
    <property type="match status" value="1"/>
</dbReference>
<name>A0A5P2B3J4_STRVZ</name>
<dbReference type="PANTHER" id="PTHR35525:SF3">
    <property type="entry name" value="BLL6575 PROTEIN"/>
    <property type="match status" value="1"/>
</dbReference>
<reference evidence="2 3" key="1">
    <citation type="submission" date="2018-05" db="EMBL/GenBank/DDBJ databases">
        <title>Streptomyces venezuelae.</title>
        <authorList>
            <person name="Kim W."/>
            <person name="Lee N."/>
            <person name="Cho B.-K."/>
        </authorList>
    </citation>
    <scope>NUCLEOTIDE SEQUENCE [LARGE SCALE GENOMIC DNA]</scope>
    <source>
        <strain evidence="2 3">ATCC 15068</strain>
    </source>
</reference>
<dbReference type="EMBL" id="CP029194">
    <property type="protein sequence ID" value="QES23731.1"/>
    <property type="molecule type" value="Genomic_DNA"/>
</dbReference>
<evidence type="ECO:0000259" key="1">
    <source>
        <dbReference type="Pfam" id="PF11706"/>
    </source>
</evidence>
<dbReference type="SUPFAM" id="SSF160904">
    <property type="entry name" value="Jann2411-like"/>
    <property type="match status" value="1"/>
</dbReference>
<dbReference type="Proteomes" id="UP000324106">
    <property type="component" value="Chromosome"/>
</dbReference>
<dbReference type="Gene3D" id="1.10.3300.10">
    <property type="entry name" value="Jann2411-like domain"/>
    <property type="match status" value="1"/>
</dbReference>
<gene>
    <name evidence="2" type="ORF">DEJ46_35230</name>
</gene>
<sequence>MENVEKYDPDAPDAVPGTAAGVTLMGGHPVLDFANTVAWRTDPARHAERVQSATAWARWAVAAGLLTSQQSAALQEALGEAETEETQRQLAALRHLRALLWPVLDSLTEGGPPPPEEWSELRQVILRARENAELPPAFPLRWQPGTERLADLGHSLALQAEALLSGPGLERIRRCGGPGCGWFFLDRSRSGTRRWCSSGDCGNRDRARRHYARSKNAR</sequence>
<feature type="domain" description="Zinc finger CGNR" evidence="1">
    <location>
        <begin position="171"/>
        <end position="213"/>
    </location>
</feature>
<evidence type="ECO:0000313" key="2">
    <source>
        <dbReference type="EMBL" id="QES23731.1"/>
    </source>
</evidence>
<dbReference type="InterPro" id="IPR023286">
    <property type="entry name" value="ABATE_dom_sf"/>
</dbReference>
<protein>
    <recommendedName>
        <fullName evidence="1">Zinc finger CGNR domain-containing protein</fullName>
    </recommendedName>
</protein>
<dbReference type="AlphaFoldDB" id="A0A5P2B3J4"/>
<proteinExistence type="predicted"/>
<accession>A0A5P2B3J4</accession>
<dbReference type="Pfam" id="PF11706">
    <property type="entry name" value="zf-CGNR"/>
    <property type="match status" value="1"/>
</dbReference>
<dbReference type="InterPro" id="IPR021005">
    <property type="entry name" value="Znf_CGNR"/>
</dbReference>
<organism evidence="2 3">
    <name type="scientific">Streptomyces venezuelae</name>
    <dbReference type="NCBI Taxonomy" id="54571"/>
    <lineage>
        <taxon>Bacteria</taxon>
        <taxon>Bacillati</taxon>
        <taxon>Actinomycetota</taxon>
        <taxon>Actinomycetes</taxon>
        <taxon>Kitasatosporales</taxon>
        <taxon>Streptomycetaceae</taxon>
        <taxon>Streptomyces</taxon>
    </lineage>
</organism>
<evidence type="ECO:0000313" key="3">
    <source>
        <dbReference type="Proteomes" id="UP000324106"/>
    </source>
</evidence>
<dbReference type="Pfam" id="PF07336">
    <property type="entry name" value="ABATE"/>
    <property type="match status" value="1"/>
</dbReference>
<dbReference type="InterPro" id="IPR010852">
    <property type="entry name" value="ABATE"/>
</dbReference>